<evidence type="ECO:0000313" key="11">
    <source>
        <dbReference type="EMBL" id="KNE68167.1"/>
    </source>
</evidence>
<feature type="region of interest" description="Knob domain" evidence="7">
    <location>
        <begin position="595"/>
        <end position="693"/>
    </location>
</feature>
<comment type="domain">
    <text evidence="7">Contains a pseudokinase domain. The protein kinase domain is predicted to be catalytically inactive because some of the residues important for catalytic activity are substituted and it lacks the equivalent of the binding site for a peptide substrate. However, it has retained an ATP-binding site and ATP-binding is required for mRNA degradation, stimulating the activity of the PAN2 nuclease in vitro. The nucleotide-binding site is juxtaposed to the RNase active site of PAN2 in the complex and may actually bind nucleosides of a poly(A) RNA rather than ATP, feeding the poly(A)-tail to the active site of the deadenylase and thus increasing the efficiency with which this distributive enzyme degrades oligo(A) RNAs.</text>
</comment>
<dbReference type="PANTHER" id="PTHR12272">
    <property type="entry name" value="DEADENYLATION COMPLEX SUBUNIT PAN3"/>
    <property type="match status" value="1"/>
</dbReference>
<keyword evidence="5 7" id="KW-0067">ATP-binding</keyword>
<evidence type="ECO:0000313" key="12">
    <source>
        <dbReference type="Proteomes" id="UP000054350"/>
    </source>
</evidence>
<keyword evidence="3 7" id="KW-0507">mRNA processing</keyword>
<comment type="domain">
    <text evidence="7">The N-terminal zinc finger binds to poly(A) RNA.</text>
</comment>
<dbReference type="GO" id="GO:0006397">
    <property type="term" value="P:mRNA processing"/>
    <property type="evidence" value="ECO:0007669"/>
    <property type="project" value="UniProtKB-KW"/>
</dbReference>
<dbReference type="InterPro" id="IPR041332">
    <property type="entry name" value="Pan3_CK"/>
</dbReference>
<sequence length="693" mass="75788">MSDKSKKAHFAPDAKHRQCRNVVIYGYCKNEDTGCPFNHDGSVKPASAVSSPDRRPLRVDSPSFNPLTFSPGVFTAQHYEHYRSSSQDRLAPPERSGTSSTAASPLVSRTTRQYSDVVAGIAPARSPPLQAQTQPEPARQHAIFNLTRGVEQIGLKDHANGGGEGVSTGAENGGSGSGDEVPPESGMFDEDAYIDDPSMMVPPGTYFPLVLSTPSVTAETAQLNHHYYMPGQQQALLSGNKAQRSIQHFFVSDHIRTELTKRSEEAYRPAPADVATALPALVHKYHSLVPLEDASTSAPPKPKPSKVFGYPCVWYKATSNQDGLVYALLRIVGYKLPNETLLSSVVESWRRVNHPNVTRLHEALTTKAFNNESSLILVYDFVPFAAPITAVVQPSKADTTPAAVAAAKKKGTTPERHLWSFTIQMLGALKAIHGAGLAVRMLDATKVLVPLSGTSVKNRVRINALGALDFILAVDAARNGTAPALGDTLAQQQDYMHLGHLLVTLANPAKAAASYTMPQLQEALKPCSPAFVNVVHYLLNPAAFKNPDELLAMTAPHVMAELDTMRGQIDRLENELGKELENGRMARLMMKLNFITERPEFNMDHRWSETGDRYLIKLFRDYVFHPVDAHGQPILDVGHVVTCLNKLDAGVPELVMLSSRDERNCLIVSYAELKRCVEDTFQELVAAQAMPSY</sequence>
<dbReference type="GO" id="GO:0031251">
    <property type="term" value="C:PAN complex"/>
    <property type="evidence" value="ECO:0007669"/>
    <property type="project" value="UniProtKB-UniRule"/>
</dbReference>
<protein>
    <recommendedName>
        <fullName evidence="7">PAN2-PAN3 deadenylation complex subunit PAN3</fullName>
    </recommendedName>
    <alternativeName>
        <fullName evidence="7">PAB1P-dependent poly(A)-specific ribonuclease</fullName>
    </alternativeName>
    <alternativeName>
        <fullName evidence="7">Poly(A)-nuclease deadenylation complex subunit 3</fullName>
        <shortName evidence="7">PAN deadenylation complex subunit 3</shortName>
    </alternativeName>
</protein>
<keyword evidence="12" id="KW-1185">Reference proteome</keyword>
<proteinExistence type="inferred from homology"/>
<dbReference type="EMBL" id="GG745355">
    <property type="protein sequence ID" value="KNE68167.1"/>
    <property type="molecule type" value="Genomic_DNA"/>
</dbReference>
<comment type="domain">
    <text evidence="7">The pseudokinase domain, the coiled-coil (CC), and C-terminal knob domain (CK) form a structural unit (PKC) that forms an extensive high-affinity interaction surface for PAN2.</text>
</comment>
<feature type="domain" description="C3H1-type" evidence="10">
    <location>
        <begin position="13"/>
        <end position="42"/>
    </location>
</feature>
<feature type="binding site" evidence="7">
    <location>
        <begin position="445"/>
        <end position="446"/>
    </location>
    <ligand>
        <name>ATP</name>
        <dbReference type="ChEBI" id="CHEBI:30616"/>
    </ligand>
</feature>
<reference evidence="12" key="2">
    <citation type="submission" date="2009-11" db="EMBL/GenBank/DDBJ databases">
        <title>The Genome Sequence of Allomyces macrogynus strain ATCC 38327.</title>
        <authorList>
            <consortium name="The Broad Institute Genome Sequencing Platform"/>
            <person name="Russ C."/>
            <person name="Cuomo C."/>
            <person name="Shea T."/>
            <person name="Young S.K."/>
            <person name="Zeng Q."/>
            <person name="Koehrsen M."/>
            <person name="Haas B."/>
            <person name="Borodovsky M."/>
            <person name="Guigo R."/>
            <person name="Alvarado L."/>
            <person name="Berlin A."/>
            <person name="Borenstein D."/>
            <person name="Chen Z."/>
            <person name="Engels R."/>
            <person name="Freedman E."/>
            <person name="Gellesch M."/>
            <person name="Goldberg J."/>
            <person name="Griggs A."/>
            <person name="Gujja S."/>
            <person name="Heiman D."/>
            <person name="Hepburn T."/>
            <person name="Howarth C."/>
            <person name="Jen D."/>
            <person name="Larson L."/>
            <person name="Lewis B."/>
            <person name="Mehta T."/>
            <person name="Park D."/>
            <person name="Pearson M."/>
            <person name="Roberts A."/>
            <person name="Saif S."/>
            <person name="Shenoy N."/>
            <person name="Sisk P."/>
            <person name="Stolte C."/>
            <person name="Sykes S."/>
            <person name="Walk T."/>
            <person name="White J."/>
            <person name="Yandava C."/>
            <person name="Burger G."/>
            <person name="Gray M.W."/>
            <person name="Holland P.W.H."/>
            <person name="King N."/>
            <person name="Lang F.B.F."/>
            <person name="Roger A.J."/>
            <person name="Ruiz-Trillo I."/>
            <person name="Lander E."/>
            <person name="Nusbaum C."/>
        </authorList>
    </citation>
    <scope>NUCLEOTIDE SEQUENCE [LARGE SCALE GENOMIC DNA]</scope>
    <source>
        <strain evidence="12">ATCC 38327</strain>
    </source>
</reference>
<dbReference type="InterPro" id="IPR030844">
    <property type="entry name" value="PAN3"/>
</dbReference>
<evidence type="ECO:0000256" key="1">
    <source>
        <dbReference type="ARBA" id="ARBA00004496"/>
    </source>
</evidence>
<dbReference type="HAMAP" id="MF_03181">
    <property type="entry name" value="PAN3"/>
    <property type="match status" value="1"/>
</dbReference>
<dbReference type="GO" id="GO:0000932">
    <property type="term" value="C:P-body"/>
    <property type="evidence" value="ECO:0007669"/>
    <property type="project" value="TreeGrafter"/>
</dbReference>
<evidence type="ECO:0000256" key="2">
    <source>
        <dbReference type="ARBA" id="ARBA00022490"/>
    </source>
</evidence>
<dbReference type="OrthoDB" id="204958at2759"/>
<dbReference type="FunFam" id="1.10.287.3700:FF:000001">
    <property type="entry name" value="PAN2-PAN3 deadenylation complex subunit PAN3"/>
    <property type="match status" value="1"/>
</dbReference>
<dbReference type="Gene3D" id="6.10.250.3160">
    <property type="match status" value="1"/>
</dbReference>
<dbReference type="STRING" id="578462.A0A0L0T090"/>
<comment type="similarity">
    <text evidence="7">Belongs to the protein kinase superfamily. PAN3 family.</text>
</comment>
<dbReference type="GO" id="GO:0000289">
    <property type="term" value="P:nuclear-transcribed mRNA poly(A) tail shortening"/>
    <property type="evidence" value="ECO:0007669"/>
    <property type="project" value="UniProtKB-UniRule"/>
</dbReference>
<comment type="subunit">
    <text evidence="7">Homodimer. Forms a heterotrimer with a catalytic subunit PAN2 to form the poly(A)-nuclease (PAN) deadenylation complex. Interacts (via PAM-2 motif) with poly(A)-binding protein PAB1 (via PABC domain), conferring substrate specificity of the enzyme complex.</text>
</comment>
<dbReference type="Proteomes" id="UP000054350">
    <property type="component" value="Unassembled WGS sequence"/>
</dbReference>
<dbReference type="Pfam" id="PF25586">
    <property type="entry name" value="zf-CCCH_PAN3"/>
    <property type="match status" value="1"/>
</dbReference>
<keyword evidence="8" id="KW-0479">Metal-binding</keyword>
<keyword evidence="8" id="KW-0863">Zinc-finger</keyword>
<reference evidence="11 12" key="1">
    <citation type="submission" date="2009-11" db="EMBL/GenBank/DDBJ databases">
        <title>Annotation of Allomyces macrogynus ATCC 38327.</title>
        <authorList>
            <consortium name="The Broad Institute Genome Sequencing Platform"/>
            <person name="Russ C."/>
            <person name="Cuomo C."/>
            <person name="Burger G."/>
            <person name="Gray M.W."/>
            <person name="Holland P.W.H."/>
            <person name="King N."/>
            <person name="Lang F.B.F."/>
            <person name="Roger A.J."/>
            <person name="Ruiz-Trillo I."/>
            <person name="Young S.K."/>
            <person name="Zeng Q."/>
            <person name="Gargeya S."/>
            <person name="Fitzgerald M."/>
            <person name="Haas B."/>
            <person name="Abouelleil A."/>
            <person name="Alvarado L."/>
            <person name="Arachchi H.M."/>
            <person name="Berlin A."/>
            <person name="Chapman S.B."/>
            <person name="Gearin G."/>
            <person name="Goldberg J."/>
            <person name="Griggs A."/>
            <person name="Gujja S."/>
            <person name="Hansen M."/>
            <person name="Heiman D."/>
            <person name="Howarth C."/>
            <person name="Larimer J."/>
            <person name="Lui A."/>
            <person name="MacDonald P.J.P."/>
            <person name="McCowen C."/>
            <person name="Montmayeur A."/>
            <person name="Murphy C."/>
            <person name="Neiman D."/>
            <person name="Pearson M."/>
            <person name="Priest M."/>
            <person name="Roberts A."/>
            <person name="Saif S."/>
            <person name="Shea T."/>
            <person name="Sisk P."/>
            <person name="Stolte C."/>
            <person name="Sykes S."/>
            <person name="Wortman J."/>
            <person name="Nusbaum C."/>
            <person name="Birren B."/>
        </authorList>
    </citation>
    <scope>NUCLEOTIDE SEQUENCE [LARGE SCALE GENOMIC DNA]</scope>
    <source>
        <strain evidence="11 12">ATCC 38327</strain>
    </source>
</reference>
<dbReference type="OMA" id="NIPCRNE"/>
<keyword evidence="8" id="KW-0862">Zinc</keyword>
<evidence type="ECO:0000256" key="7">
    <source>
        <dbReference type="HAMAP-Rule" id="MF_03181"/>
    </source>
</evidence>
<organism evidence="11 12">
    <name type="scientific">Allomyces macrogynus (strain ATCC 38327)</name>
    <name type="common">Allomyces javanicus var. macrogynus</name>
    <dbReference type="NCBI Taxonomy" id="578462"/>
    <lineage>
        <taxon>Eukaryota</taxon>
        <taxon>Fungi</taxon>
        <taxon>Fungi incertae sedis</taxon>
        <taxon>Blastocladiomycota</taxon>
        <taxon>Blastocladiomycetes</taxon>
        <taxon>Blastocladiales</taxon>
        <taxon>Blastocladiaceae</taxon>
        <taxon>Allomyces</taxon>
    </lineage>
</organism>
<keyword evidence="4 7" id="KW-0547">Nucleotide-binding</keyword>
<dbReference type="Gene3D" id="1.10.510.10">
    <property type="entry name" value="Transferase(Phosphotransferase) domain 1"/>
    <property type="match status" value="1"/>
</dbReference>
<dbReference type="GO" id="GO:0005524">
    <property type="term" value="F:ATP binding"/>
    <property type="evidence" value="ECO:0007669"/>
    <property type="project" value="UniProtKB-UniRule"/>
</dbReference>
<evidence type="ECO:0000256" key="3">
    <source>
        <dbReference type="ARBA" id="ARBA00022664"/>
    </source>
</evidence>
<gene>
    <name evidence="7" type="primary">PAN3</name>
    <name evidence="11" type="ORF">AMAG_13329</name>
</gene>
<feature type="compositionally biased region" description="Gly residues" evidence="9">
    <location>
        <begin position="160"/>
        <end position="177"/>
    </location>
</feature>
<comment type="subcellular location">
    <subcellularLocation>
        <location evidence="1 7">Cytoplasm</location>
    </subcellularLocation>
</comment>
<evidence type="ECO:0000256" key="4">
    <source>
        <dbReference type="ARBA" id="ARBA00022741"/>
    </source>
</evidence>
<feature type="coiled-coil region" evidence="7">
    <location>
        <begin position="556"/>
        <end position="594"/>
    </location>
</feature>
<feature type="zinc finger region" description="C3H1-type" evidence="8">
    <location>
        <begin position="13"/>
        <end position="42"/>
    </location>
</feature>
<evidence type="ECO:0000256" key="9">
    <source>
        <dbReference type="SAM" id="MobiDB-lite"/>
    </source>
</evidence>
<dbReference type="Gene3D" id="1.20.5.5160">
    <property type="match status" value="1"/>
</dbReference>
<dbReference type="Pfam" id="PF18101">
    <property type="entry name" value="Pan3_CK"/>
    <property type="match status" value="1"/>
</dbReference>
<dbReference type="GO" id="GO:0008270">
    <property type="term" value="F:zinc ion binding"/>
    <property type="evidence" value="ECO:0007669"/>
    <property type="project" value="UniProtKB-KW"/>
</dbReference>
<feature type="region of interest" description="Disordered" evidence="9">
    <location>
        <begin position="44"/>
        <end position="63"/>
    </location>
</feature>
<evidence type="ECO:0000256" key="8">
    <source>
        <dbReference type="PROSITE-ProRule" id="PRU00723"/>
    </source>
</evidence>
<dbReference type="GO" id="GO:0008143">
    <property type="term" value="F:poly(A) binding"/>
    <property type="evidence" value="ECO:0007669"/>
    <property type="project" value="TreeGrafter"/>
</dbReference>
<comment type="function">
    <text evidence="7">Regulatory subunit of the poly(A)-nuclease (PAN) deadenylation complex, one of two cytoplasmic mRNA deadenylases involved in mRNA turnover. PAN specifically shortens poly(A) tails of RNA and the activity is stimulated by poly(A)-binding protein PAB1. PAN deadenylation is followed by rapid degradation of the shortened mRNA tails by the CCR4-NOT complex. Deadenylated mRNAs are then degraded by two alternative mechanisms, namely exosome-mediated 3'-5' exonucleolytic degradation, or deadenlyation-dependent mRNA decaping and subsequent 5'-3' exonucleolytic degradation by XRN1. May also be involved in post-transcriptional maturation of mRNA poly(A) tails. PAN3 acts as a positive regulator for PAN activity, recruiting the catalytic subunit PAN2 to mRNA via its interaction with RNA and with PAB1.</text>
</comment>
<dbReference type="PANTHER" id="PTHR12272:SF11">
    <property type="entry name" value="PAN2-PAN3 DEADENYLATION COMPLEX SUBUNIT PAN3"/>
    <property type="match status" value="1"/>
</dbReference>
<dbReference type="eggNOG" id="KOG3741">
    <property type="taxonomic scope" value="Eukaryota"/>
</dbReference>
<dbReference type="InterPro" id="IPR000571">
    <property type="entry name" value="Znf_CCCH"/>
</dbReference>
<feature type="region of interest" description="Disordered" evidence="9">
    <location>
        <begin position="82"/>
        <end position="110"/>
    </location>
</feature>
<feature type="compositionally biased region" description="Polar residues" evidence="9">
    <location>
        <begin position="96"/>
        <end position="110"/>
    </location>
</feature>
<feature type="region of interest" description="Disordered" evidence="9">
    <location>
        <begin position="155"/>
        <end position="185"/>
    </location>
</feature>
<keyword evidence="6 7" id="KW-0175">Coiled coil</keyword>
<evidence type="ECO:0000256" key="5">
    <source>
        <dbReference type="ARBA" id="ARBA00022840"/>
    </source>
</evidence>
<evidence type="ECO:0000256" key="6">
    <source>
        <dbReference type="ARBA" id="ARBA00023054"/>
    </source>
</evidence>
<dbReference type="SUPFAM" id="SSF56112">
    <property type="entry name" value="Protein kinase-like (PK-like)"/>
    <property type="match status" value="1"/>
</dbReference>
<name>A0A0L0T090_ALLM3</name>
<dbReference type="InterPro" id="IPR011009">
    <property type="entry name" value="Kinase-like_dom_sf"/>
</dbReference>
<keyword evidence="2 7" id="KW-0963">Cytoplasm</keyword>
<dbReference type="VEuPathDB" id="FungiDB:AMAG_13329"/>
<comment type="caution">
    <text evidence="7">Lacks conserved residue(s) required for the propagation of feature annotation.</text>
</comment>
<dbReference type="AlphaFoldDB" id="A0A0L0T090"/>
<dbReference type="Gene3D" id="1.10.287.3700">
    <property type="match status" value="1"/>
</dbReference>
<evidence type="ECO:0000259" key="10">
    <source>
        <dbReference type="PROSITE" id="PS50103"/>
    </source>
</evidence>
<dbReference type="PROSITE" id="PS50103">
    <property type="entry name" value="ZF_C3H1"/>
    <property type="match status" value="1"/>
</dbReference>
<accession>A0A0L0T090</accession>